<dbReference type="AlphaFoldDB" id="A0AA91SZD7"/>
<dbReference type="Proteomes" id="UP000195602">
    <property type="component" value="Unassembled WGS sequence"/>
</dbReference>
<proteinExistence type="predicted"/>
<organism evidence="1 2">
    <name type="scientific">Clavispora lusitaniae</name>
    <name type="common">Candida lusitaniae</name>
    <dbReference type="NCBI Taxonomy" id="36911"/>
    <lineage>
        <taxon>Eukaryota</taxon>
        <taxon>Fungi</taxon>
        <taxon>Dikarya</taxon>
        <taxon>Ascomycota</taxon>
        <taxon>Saccharomycotina</taxon>
        <taxon>Pichiomycetes</taxon>
        <taxon>Metschnikowiaceae</taxon>
        <taxon>Clavispora</taxon>
    </lineage>
</organism>
<dbReference type="EMBL" id="LYUB02000031">
    <property type="protein sequence ID" value="OVF03977.1"/>
    <property type="molecule type" value="Genomic_DNA"/>
</dbReference>
<reference evidence="1 2" key="1">
    <citation type="submission" date="2017-04" db="EMBL/GenBank/DDBJ databases">
        <title>Draft genome of the yeast Clavispora lusitaniae type strain CBS 6936.</title>
        <authorList>
            <person name="Durrens P."/>
            <person name="Klopp C."/>
            <person name="Biteau N."/>
            <person name="Fitton-Ouhabi V."/>
            <person name="Dementhon K."/>
            <person name="Accoceberry I."/>
            <person name="Sherman D.J."/>
            <person name="Noel T."/>
        </authorList>
    </citation>
    <scope>NUCLEOTIDE SEQUENCE [LARGE SCALE GENOMIC DNA]</scope>
    <source>
        <strain evidence="1 2">CBS 6936</strain>
    </source>
</reference>
<sequence length="71" mass="7915">MKASTVANKLPMAELSWCRHIDNETMGRVEVKMTSNTGVPVCICRYRAAELKDGIGNACSELKRMSLRARD</sequence>
<name>A0AA91SZD7_CLALS</name>
<evidence type="ECO:0000313" key="2">
    <source>
        <dbReference type="Proteomes" id="UP000195602"/>
    </source>
</evidence>
<comment type="caution">
    <text evidence="1">The sequence shown here is derived from an EMBL/GenBank/DDBJ whole genome shotgun (WGS) entry which is preliminary data.</text>
</comment>
<dbReference type="KEGG" id="clus:A9F13_32g00121"/>
<evidence type="ECO:0000313" key="1">
    <source>
        <dbReference type="EMBL" id="OVF03977.1"/>
    </source>
</evidence>
<accession>A0AA91SZD7</accession>
<gene>
    <name evidence="1" type="ORF">A9F13_32g00121</name>
</gene>
<protein>
    <submittedName>
        <fullName evidence="1">Uncharacterized protein</fullName>
    </submittedName>
</protein>